<comment type="caution">
    <text evidence="2">The sequence shown here is derived from an EMBL/GenBank/DDBJ whole genome shotgun (WGS) entry which is preliminary data.</text>
</comment>
<feature type="compositionally biased region" description="Polar residues" evidence="1">
    <location>
        <begin position="131"/>
        <end position="145"/>
    </location>
</feature>
<evidence type="ECO:0000313" key="2">
    <source>
        <dbReference type="EMBL" id="KAL0947526.1"/>
    </source>
</evidence>
<dbReference type="EMBL" id="JASNQZ010000015">
    <property type="protein sequence ID" value="KAL0947526.1"/>
    <property type="molecule type" value="Genomic_DNA"/>
</dbReference>
<feature type="compositionally biased region" description="Basic and acidic residues" evidence="1">
    <location>
        <begin position="478"/>
        <end position="488"/>
    </location>
</feature>
<feature type="compositionally biased region" description="Basic and acidic residues" evidence="1">
    <location>
        <begin position="571"/>
        <end position="600"/>
    </location>
</feature>
<proteinExistence type="predicted"/>
<evidence type="ECO:0000313" key="3">
    <source>
        <dbReference type="Proteomes" id="UP001556367"/>
    </source>
</evidence>
<feature type="region of interest" description="Disordered" evidence="1">
    <location>
        <begin position="1"/>
        <end position="54"/>
    </location>
</feature>
<feature type="compositionally biased region" description="Low complexity" evidence="1">
    <location>
        <begin position="121"/>
        <end position="130"/>
    </location>
</feature>
<gene>
    <name evidence="2" type="ORF">HGRIS_013623</name>
</gene>
<feature type="compositionally biased region" description="Acidic residues" evidence="1">
    <location>
        <begin position="615"/>
        <end position="635"/>
    </location>
</feature>
<protein>
    <submittedName>
        <fullName evidence="2">Uncharacterized protein</fullName>
    </submittedName>
</protein>
<keyword evidence="3" id="KW-1185">Reference proteome</keyword>
<reference evidence="3" key="1">
    <citation type="submission" date="2024-06" db="EMBL/GenBank/DDBJ databases">
        <title>Multi-omics analyses provide insights into the biosynthesis of the anticancer antibiotic pleurotin in Hohenbuehelia grisea.</title>
        <authorList>
            <person name="Weaver J.A."/>
            <person name="Alberti F."/>
        </authorList>
    </citation>
    <scope>NUCLEOTIDE SEQUENCE [LARGE SCALE GENOMIC DNA]</scope>
    <source>
        <strain evidence="3">T-177</strain>
    </source>
</reference>
<sequence>MLAVHHNQSILHAPSNNSLTSSSSSSTTSRTDINDDNRRPRIRFAPLPDPRREVLITDDGDELPLPTHSTSIPVPPLLAELNIYRQNKLNSPLPSIIPLEYDNASINSNSTKRSSGGCGAGDSTSTGATTPCTSESVSSLNTLDVNSLPAVSEEPQTPKQQPQDGEKKHKSWGSKTFLRPFIRKPSLSSVSLASSPSASSSTSTLTPRLSSAFSRLNISTPTISLFRSSSRHSAGPHDHSHDKLSRWTSSSSSSTAPLARTQSLTDDARRRPSSMITGSFPPAHTHIPKRPSTANSLSSPMSPPRKGKGTRMLNGRVYGHRRPPNANPFANARDEADPEFVEWGYGGMGSVRNGAAGNHMWSRLQRSGVVVGQDSNAATSGGGDSDDMDDGSGMGWVRRRREQRERERAEAAAVAAASGESPSASGTAPAESPSANDTTSTGPAAAAVSENTTQTGPADPDAGVSAAPCGPVGGETHTGGDGEKDGEGRGGGGDEQAVVEEAKVSAKVGLAESERVETPAEKKAHESEAPQPPHPHLSDEHNTRAVTVPAPLPQRRGSHHRSISRPSTSEGELHTPRAEKPVVLEDSVARGRDRQVRAEESETDDDESPERSNDGDGDDEEEDDEDDEDEEEGEAELARKTALGAGVEKISRHNGATTAYTP</sequence>
<accession>A0ABR3IW42</accession>
<feature type="compositionally biased region" description="Polar residues" evidence="1">
    <location>
        <begin position="1"/>
        <end position="10"/>
    </location>
</feature>
<organism evidence="2 3">
    <name type="scientific">Hohenbuehelia grisea</name>
    <dbReference type="NCBI Taxonomy" id="104357"/>
    <lineage>
        <taxon>Eukaryota</taxon>
        <taxon>Fungi</taxon>
        <taxon>Dikarya</taxon>
        <taxon>Basidiomycota</taxon>
        <taxon>Agaricomycotina</taxon>
        <taxon>Agaricomycetes</taxon>
        <taxon>Agaricomycetidae</taxon>
        <taxon>Agaricales</taxon>
        <taxon>Pleurotineae</taxon>
        <taxon>Pleurotaceae</taxon>
        <taxon>Hohenbuehelia</taxon>
    </lineage>
</organism>
<feature type="region of interest" description="Disordered" evidence="1">
    <location>
        <begin position="188"/>
        <end position="208"/>
    </location>
</feature>
<feature type="compositionally biased region" description="Polar residues" evidence="1">
    <location>
        <begin position="154"/>
        <end position="163"/>
    </location>
</feature>
<feature type="compositionally biased region" description="Low complexity" evidence="1">
    <location>
        <begin position="411"/>
        <end position="435"/>
    </location>
</feature>
<feature type="compositionally biased region" description="Low complexity" evidence="1">
    <location>
        <begin position="15"/>
        <end position="31"/>
    </location>
</feature>
<feature type="compositionally biased region" description="Basic and acidic residues" evidence="1">
    <location>
        <begin position="512"/>
        <end position="528"/>
    </location>
</feature>
<dbReference type="Proteomes" id="UP001556367">
    <property type="component" value="Unassembled WGS sequence"/>
</dbReference>
<evidence type="ECO:0000256" key="1">
    <source>
        <dbReference type="SAM" id="MobiDB-lite"/>
    </source>
</evidence>
<name>A0ABR3IW42_9AGAR</name>
<feature type="region of interest" description="Disordered" evidence="1">
    <location>
        <begin position="373"/>
        <end position="662"/>
    </location>
</feature>
<feature type="compositionally biased region" description="Basic and acidic residues" evidence="1">
    <location>
        <begin position="235"/>
        <end position="245"/>
    </location>
</feature>
<feature type="region of interest" description="Disordered" evidence="1">
    <location>
        <begin position="227"/>
        <end position="310"/>
    </location>
</feature>
<feature type="region of interest" description="Disordered" evidence="1">
    <location>
        <begin position="108"/>
        <end position="173"/>
    </location>
</feature>